<dbReference type="RefSeq" id="WP_406844742.1">
    <property type="nucleotide sequence ID" value="NZ_CP150845.1"/>
</dbReference>
<gene>
    <name evidence="1" type="ORF">AABD74_03930</name>
</gene>
<dbReference type="Proteomes" id="UP001623852">
    <property type="component" value="Chromosome"/>
</dbReference>
<name>A0ABZ2ULX2_9FLAO</name>
<reference evidence="1 2" key="1">
    <citation type="submission" date="2024-03" db="EMBL/GenBank/DDBJ databases">
        <title>Flavobacterium soyae.</title>
        <authorList>
            <person name="Zheng W."/>
        </authorList>
    </citation>
    <scope>NUCLEOTIDE SEQUENCE [LARGE SCALE GENOMIC DNA]</scope>
    <source>
        <strain evidence="1 2">55</strain>
    </source>
</reference>
<sequence>MDPQIIDVEKKIKNKKVSNIEILLLEKNLGFSLTIFMALLDL</sequence>
<evidence type="ECO:0000313" key="1">
    <source>
        <dbReference type="EMBL" id="WYZ20614.1"/>
    </source>
</evidence>
<organism evidence="1 2">
    <name type="scientific">Flavobacterium soyae</name>
    <dbReference type="NCBI Taxonomy" id="2903098"/>
    <lineage>
        <taxon>Bacteria</taxon>
        <taxon>Pseudomonadati</taxon>
        <taxon>Bacteroidota</taxon>
        <taxon>Flavobacteriia</taxon>
        <taxon>Flavobacteriales</taxon>
        <taxon>Flavobacteriaceae</taxon>
        <taxon>Flavobacterium</taxon>
    </lineage>
</organism>
<protein>
    <submittedName>
        <fullName evidence="1">Uncharacterized protein</fullName>
    </submittedName>
</protein>
<dbReference type="EMBL" id="CP150845">
    <property type="protein sequence ID" value="WYZ20614.1"/>
    <property type="molecule type" value="Genomic_DNA"/>
</dbReference>
<evidence type="ECO:0000313" key="2">
    <source>
        <dbReference type="Proteomes" id="UP001623852"/>
    </source>
</evidence>
<proteinExistence type="predicted"/>
<keyword evidence="2" id="KW-1185">Reference proteome</keyword>
<accession>A0ABZ2ULX2</accession>